<sequence length="298" mass="34154">MLPYIAEAFAVNTGIRRDIDRIYKKNVPFFHKKAKTSSEYNHPAIAEGSILRLEYGRKMLGILCAGTTDPGISREVLALTQKGWPAIYKAVVESNGRIDIYKTIEKSHKIQNFITLPDDKINAAAYIITFLCLVFKKKMTEESERLVIEITRKRDEFYNISTGSRFCRKNFSREIERKIKILKDRIYQEKYEIKNFRDINPAKDAELDSLAQGLAYLYDAENLSAPALFDEIKFTVKDIEEILGSYYITHKNLNAGEAAKYLTAAMHIKYLLKSYNDLKAYYVNYPPPIEAGASQGLS</sequence>
<gene>
    <name evidence="1" type="ORF">H0A61_02915</name>
</gene>
<proteinExistence type="predicted"/>
<evidence type="ECO:0000313" key="1">
    <source>
        <dbReference type="EMBL" id="QSQ10507.1"/>
    </source>
</evidence>
<dbReference type="EMBL" id="CP059066">
    <property type="protein sequence ID" value="QSQ10507.1"/>
    <property type="molecule type" value="Genomic_DNA"/>
</dbReference>
<protein>
    <submittedName>
        <fullName evidence="1">Uncharacterized protein</fullName>
    </submittedName>
</protein>
<name>A0A8A0RT59_9FIRM</name>
<dbReference type="Proteomes" id="UP000662904">
    <property type="component" value="Chromosome"/>
</dbReference>
<reference evidence="1" key="1">
    <citation type="submission" date="2020-07" db="EMBL/GenBank/DDBJ databases">
        <title>Koleobacter methoxysyntrophicus gen. nov., sp. nov., a novel anaerobic bacterium isolated from deep subsurface oil field and proposal of Koleobacterales ord. nov. in the phylum Firmicutes.</title>
        <authorList>
            <person name="Sakamoto S."/>
            <person name="Tamaki H."/>
        </authorList>
    </citation>
    <scope>NUCLEOTIDE SEQUENCE</scope>
    <source>
        <strain evidence="1">NRmbB1</strain>
    </source>
</reference>
<accession>A0A8A0RT59</accession>
<dbReference type="KEGG" id="kme:H0A61_02915"/>
<dbReference type="AlphaFoldDB" id="A0A8A0RT59"/>
<organism evidence="1 2">
    <name type="scientific">Koleobacter methoxysyntrophicus</name>
    <dbReference type="NCBI Taxonomy" id="2751313"/>
    <lineage>
        <taxon>Bacteria</taxon>
        <taxon>Bacillati</taxon>
        <taxon>Bacillota</taxon>
        <taxon>Clostridia</taxon>
        <taxon>Koleobacterales</taxon>
        <taxon>Koleobacteraceae</taxon>
        <taxon>Koleobacter</taxon>
    </lineage>
</organism>
<keyword evidence="2" id="KW-1185">Reference proteome</keyword>
<evidence type="ECO:0000313" key="2">
    <source>
        <dbReference type="Proteomes" id="UP000662904"/>
    </source>
</evidence>